<protein>
    <recommendedName>
        <fullName evidence="2">AB hydrolase-1 domain-containing protein</fullName>
    </recommendedName>
</protein>
<evidence type="ECO:0000313" key="4">
    <source>
        <dbReference type="Proteomes" id="UP000606172"/>
    </source>
</evidence>
<dbReference type="Pfam" id="PF00561">
    <property type="entry name" value="Abhydrolase_1"/>
    <property type="match status" value="1"/>
</dbReference>
<dbReference type="Gene3D" id="3.40.50.1820">
    <property type="entry name" value="alpha/beta hydrolase"/>
    <property type="match status" value="1"/>
</dbReference>
<dbReference type="AlphaFoldDB" id="A0A919RF08"/>
<reference evidence="3" key="1">
    <citation type="submission" date="2021-01" db="EMBL/GenBank/DDBJ databases">
        <title>Whole genome shotgun sequence of Sinosporangium siamense NBRC 109515.</title>
        <authorList>
            <person name="Komaki H."/>
            <person name="Tamura T."/>
        </authorList>
    </citation>
    <scope>NUCLEOTIDE SEQUENCE</scope>
    <source>
        <strain evidence="3">NBRC 109515</strain>
    </source>
</reference>
<keyword evidence="1" id="KW-0378">Hydrolase</keyword>
<evidence type="ECO:0000256" key="1">
    <source>
        <dbReference type="ARBA" id="ARBA00022801"/>
    </source>
</evidence>
<dbReference type="RefSeq" id="WP_204025246.1">
    <property type="nucleotide sequence ID" value="NZ_BOOW01000016.1"/>
</dbReference>
<gene>
    <name evidence="3" type="ORF">Ssi02_26540</name>
</gene>
<comment type="caution">
    <text evidence="3">The sequence shown here is derived from an EMBL/GenBank/DDBJ whole genome shotgun (WGS) entry which is preliminary data.</text>
</comment>
<dbReference type="InterPro" id="IPR000073">
    <property type="entry name" value="AB_hydrolase_1"/>
</dbReference>
<accession>A0A919RF08</accession>
<dbReference type="InterPro" id="IPR029058">
    <property type="entry name" value="AB_hydrolase_fold"/>
</dbReference>
<name>A0A919RF08_9ACTN</name>
<dbReference type="EMBL" id="BOOW01000016">
    <property type="protein sequence ID" value="GII92423.1"/>
    <property type="molecule type" value="Genomic_DNA"/>
</dbReference>
<proteinExistence type="predicted"/>
<feature type="domain" description="AB hydrolase-1" evidence="2">
    <location>
        <begin position="32"/>
        <end position="88"/>
    </location>
</feature>
<dbReference type="Proteomes" id="UP000606172">
    <property type="component" value="Unassembled WGS sequence"/>
</dbReference>
<dbReference type="InterPro" id="IPR051340">
    <property type="entry name" value="Haloalkane_dehalogenase"/>
</dbReference>
<evidence type="ECO:0000313" key="3">
    <source>
        <dbReference type="EMBL" id="GII92423.1"/>
    </source>
</evidence>
<evidence type="ECO:0000259" key="2">
    <source>
        <dbReference type="Pfam" id="PF00561"/>
    </source>
</evidence>
<dbReference type="SUPFAM" id="SSF53474">
    <property type="entry name" value="alpha/beta-Hydrolases"/>
    <property type="match status" value="1"/>
</dbReference>
<dbReference type="GO" id="GO:0004301">
    <property type="term" value="F:epoxide hydrolase activity"/>
    <property type="evidence" value="ECO:0007669"/>
    <property type="project" value="TreeGrafter"/>
</dbReference>
<dbReference type="PANTHER" id="PTHR42977">
    <property type="entry name" value="HYDROLASE-RELATED"/>
    <property type="match status" value="1"/>
</dbReference>
<dbReference type="PANTHER" id="PTHR42977:SF3">
    <property type="entry name" value="AB HYDROLASE-1 DOMAIN-CONTAINING PROTEIN"/>
    <property type="match status" value="1"/>
</dbReference>
<keyword evidence="4" id="KW-1185">Reference proteome</keyword>
<organism evidence="3 4">
    <name type="scientific">Sinosporangium siamense</name>
    <dbReference type="NCBI Taxonomy" id="1367973"/>
    <lineage>
        <taxon>Bacteria</taxon>
        <taxon>Bacillati</taxon>
        <taxon>Actinomycetota</taxon>
        <taxon>Actinomycetes</taxon>
        <taxon>Streptosporangiales</taxon>
        <taxon>Streptosporangiaceae</taxon>
        <taxon>Sinosporangium</taxon>
    </lineage>
</organism>
<sequence length="108" mass="12397">MPRSWGVAIRSPPAGRVLSQVALAFDYHSNVELYDRWQAELRRHTPPALLVWGRNDPFFPESGAHAYLRDLPEAELHLFDTGHFALEECLPQMAPLIADFLDRTRETQ</sequence>